<dbReference type="InterPro" id="IPR052434">
    <property type="entry name" value="Tectonic-like_complex_comp"/>
</dbReference>
<dbReference type="PANTHER" id="PTHR20837">
    <property type="entry name" value="CENTROSOMAL PROTEIN-RELATED"/>
    <property type="match status" value="1"/>
</dbReference>
<dbReference type="CDD" id="cd00030">
    <property type="entry name" value="C2"/>
    <property type="match status" value="1"/>
</dbReference>
<evidence type="ECO:0000313" key="4">
    <source>
        <dbReference type="Proteomes" id="UP001153292"/>
    </source>
</evidence>
<dbReference type="EMBL" id="OU963905">
    <property type="protein sequence ID" value="CAH0398934.1"/>
    <property type="molecule type" value="Genomic_DNA"/>
</dbReference>
<keyword evidence="4" id="KW-1185">Reference proteome</keyword>
<dbReference type="InterPro" id="IPR056290">
    <property type="entry name" value="CEPT76/DRC7_peptidase-like_dom"/>
</dbReference>
<dbReference type="InterPro" id="IPR000008">
    <property type="entry name" value="C2_dom"/>
</dbReference>
<dbReference type="Proteomes" id="UP001153292">
    <property type="component" value="Chromosome 12"/>
</dbReference>
<sequence length="1361" mass="157681">MLENIELRSFCVSANTESDNEEYHEITFQSHQDDFTTTRKASKHKEYDFFTDLDVEPVQKPGQRRKKSHVKRRETTTNLMDIVNSELASVSSPVTENTVVTLVDERQKEQSSFLLTLPSITSMFRKSHRMRADYENGTWRQLKTVNLSPIFPRILENALPTDYAIPVQYVYPLSFEELTVNKYTEETEGNDKFLDITIKNIYFLHHHYFSLENLLCRKLIDTYKTYQICKNNLKDLSRDIKVTRETRNNIKEELSKISPDKKDELKFDKTVRKYTGNLLRLKKQYIELIKKQKELIHKIISLWADVEMVREKSGKTETPYIIEVINVDSNENQFEEEWCEVYNVELNDLLDKIEYDYVSRYLEYKDLKQEQNLNKAEKKKLSKPKLQVDVEELKEQVEKIVGKILTRDKMDLILNKDENLALLFDKKGEKNLLNYHFDIYVDTVFVCTSETYKCEKDSLFEINLTESFSIQILPKNKFIYIALIENNEKVSMINVDISKINRSDIDANFVTYSFVYNNKIVPPTHSYVGSGYNIKDIAKENKVRLKSSNIFAGNLETNCKVSVEARWNKKLSKHDIENVRESMDTGRKIARLMHGLDKPSIDSLTDLMEKIYGKNVSKDSKLTQTIQDLCKCKLKPDLEFPINENNPEFVRFKLLHLRNIGGFSNVQNKMVPIHVSQLSTEHLSCLQRINEKYIDIEYINDKYAEMDPIELQRFIGCKYVQKLNQNMLKNLHDHLMKRTHKDVVRDYRNLSLRSLFSRPTNLIDLASVPKSTKQQYLNDSISKEQEIRVTVIRAYNLMDRSSTILTEDNDEDNSTIAGFKVRPLRPYIRLSYHGISAQTATAIGCHPTWNQTVKIKTKLHPISSLHINLFDEYKTNVNDGDSDDETSHGKSMHYRCYSRWLGTLQVPLHTVLTSGTLRGAFKLATPPFLFGYEVPQNKDATRTLIPEVTRLLRKDTSFVILQITTSLSHLGGLHAYNQPIPTSVDDDDLIKHLNNAVTSYSNDFLARHITLTFIDSSGRNKCVTQFLQPLPPPNYDYFPKNPKSRGESALSKSSGVSKSSSSKSSGGRKKDVVTERGNLSPRERESIYSGFEGNWKGESQFTKMMNACLRYVSLIPTYEVTESHVVTLMGLELLKVLYGSPLDHTILLAGYFLHLGVKCWVVMGAGLPRGSSGFVLTKYDLTSRRDVLVNDHLLKSKGLLNKGDGYLWYVYDATTGERFELRDVSCPLKTVDYIFDEDNIWLNMQSSQDCENVSFDLSRSSYWMPVFDKNMFVMRQSLVTDSSLYSAPPDITALRETLESKIKTKVQKWRTHFKTVWNRYGSSLLRECLHHWEYWTFNQSEPKPGANQRLKQLMITYKAIV</sequence>
<dbReference type="SMART" id="SM00239">
    <property type="entry name" value="C2"/>
    <property type="match status" value="1"/>
</dbReference>
<dbReference type="SUPFAM" id="SSF49562">
    <property type="entry name" value="C2 domain (Calcium/lipid-binding domain, CaLB)"/>
    <property type="match status" value="1"/>
</dbReference>
<dbReference type="Pfam" id="PF24656">
    <property type="entry name" value="CEPT76_peptidase"/>
    <property type="match status" value="1"/>
</dbReference>
<feature type="domain" description="C2" evidence="2">
    <location>
        <begin position="767"/>
        <end position="921"/>
    </location>
</feature>
<evidence type="ECO:0000256" key="1">
    <source>
        <dbReference type="SAM" id="MobiDB-lite"/>
    </source>
</evidence>
<dbReference type="InterPro" id="IPR035892">
    <property type="entry name" value="C2_domain_sf"/>
</dbReference>
<evidence type="ECO:0000313" key="3">
    <source>
        <dbReference type="EMBL" id="CAH0398934.1"/>
    </source>
</evidence>
<feature type="region of interest" description="Disordered" evidence="1">
    <location>
        <begin position="1034"/>
        <end position="1081"/>
    </location>
</feature>
<evidence type="ECO:0000259" key="2">
    <source>
        <dbReference type="PROSITE" id="PS50004"/>
    </source>
</evidence>
<proteinExistence type="predicted"/>
<organism evidence="3 4">
    <name type="scientific">Chilo suppressalis</name>
    <name type="common">Asiatic rice borer moth</name>
    <dbReference type="NCBI Taxonomy" id="168631"/>
    <lineage>
        <taxon>Eukaryota</taxon>
        <taxon>Metazoa</taxon>
        <taxon>Ecdysozoa</taxon>
        <taxon>Arthropoda</taxon>
        <taxon>Hexapoda</taxon>
        <taxon>Insecta</taxon>
        <taxon>Pterygota</taxon>
        <taxon>Neoptera</taxon>
        <taxon>Endopterygota</taxon>
        <taxon>Lepidoptera</taxon>
        <taxon>Glossata</taxon>
        <taxon>Ditrysia</taxon>
        <taxon>Pyraloidea</taxon>
        <taxon>Crambidae</taxon>
        <taxon>Crambinae</taxon>
        <taxon>Chilo</taxon>
    </lineage>
</organism>
<protein>
    <recommendedName>
        <fullName evidence="2">C2 domain-containing protein</fullName>
    </recommendedName>
</protein>
<dbReference type="PANTHER" id="PTHR20837:SF0">
    <property type="entry name" value="COILED-COIL AND C2 DOMAIN-CONTAINING PROTEIN 2A"/>
    <property type="match status" value="1"/>
</dbReference>
<accession>A0ABN8B0R6</accession>
<feature type="compositionally biased region" description="Low complexity" evidence="1">
    <location>
        <begin position="1051"/>
        <end position="1065"/>
    </location>
</feature>
<reference evidence="3" key="1">
    <citation type="submission" date="2021-12" db="EMBL/GenBank/DDBJ databases">
        <authorList>
            <person name="King R."/>
        </authorList>
    </citation>
    <scope>NUCLEOTIDE SEQUENCE</scope>
</reference>
<dbReference type="Gene3D" id="2.60.40.150">
    <property type="entry name" value="C2 domain"/>
    <property type="match status" value="1"/>
</dbReference>
<gene>
    <name evidence="3" type="ORF">CHILSU_LOCUS2060</name>
</gene>
<name>A0ABN8B0R6_CHISP</name>
<dbReference type="PROSITE" id="PS50004">
    <property type="entry name" value="C2"/>
    <property type="match status" value="1"/>
</dbReference>